<sequence length="102" mass="11876">ITIGKPICNYKMYILDKYMKPVPVGVEGEIYIGGYGVCKGYLNREELTKEKFVENPFNFDNDEHNKIMYKSGDLGKWTSDGEIEYLGRIDFQIKIRGQRIEL</sequence>
<dbReference type="GO" id="GO:0005829">
    <property type="term" value="C:cytosol"/>
    <property type="evidence" value="ECO:0007669"/>
    <property type="project" value="TreeGrafter"/>
</dbReference>
<organism evidence="4 5">
    <name type="scientific">Anaeromyces robustus</name>
    <dbReference type="NCBI Taxonomy" id="1754192"/>
    <lineage>
        <taxon>Eukaryota</taxon>
        <taxon>Fungi</taxon>
        <taxon>Fungi incertae sedis</taxon>
        <taxon>Chytridiomycota</taxon>
        <taxon>Chytridiomycota incertae sedis</taxon>
        <taxon>Neocallimastigomycetes</taxon>
        <taxon>Neocallimastigales</taxon>
        <taxon>Neocallimastigaceae</taxon>
        <taxon>Anaeromyces</taxon>
    </lineage>
</organism>
<dbReference type="STRING" id="1754192.A0A1Y1VUU7"/>
<evidence type="ECO:0000313" key="5">
    <source>
        <dbReference type="Proteomes" id="UP000193944"/>
    </source>
</evidence>
<dbReference type="GO" id="GO:0031177">
    <property type="term" value="F:phosphopantetheine binding"/>
    <property type="evidence" value="ECO:0007669"/>
    <property type="project" value="TreeGrafter"/>
</dbReference>
<dbReference type="Proteomes" id="UP000193944">
    <property type="component" value="Unassembled WGS sequence"/>
</dbReference>
<dbReference type="GO" id="GO:0016874">
    <property type="term" value="F:ligase activity"/>
    <property type="evidence" value="ECO:0007669"/>
    <property type="project" value="UniProtKB-KW"/>
</dbReference>
<gene>
    <name evidence="4" type="ORF">BCR32DRAFT_193122</name>
</gene>
<dbReference type="SUPFAM" id="SSF56801">
    <property type="entry name" value="Acetyl-CoA synthetase-like"/>
    <property type="match status" value="1"/>
</dbReference>
<dbReference type="GO" id="GO:0044550">
    <property type="term" value="P:secondary metabolite biosynthetic process"/>
    <property type="evidence" value="ECO:0007669"/>
    <property type="project" value="TreeGrafter"/>
</dbReference>
<reference evidence="4 5" key="1">
    <citation type="submission" date="2016-08" db="EMBL/GenBank/DDBJ databases">
        <title>A Parts List for Fungal Cellulosomes Revealed by Comparative Genomics.</title>
        <authorList>
            <consortium name="DOE Joint Genome Institute"/>
            <person name="Haitjema C.H."/>
            <person name="Gilmore S.P."/>
            <person name="Henske J.K."/>
            <person name="Solomon K.V."/>
            <person name="De Groot R."/>
            <person name="Kuo A."/>
            <person name="Mondo S.J."/>
            <person name="Salamov A.A."/>
            <person name="Labutti K."/>
            <person name="Zhao Z."/>
            <person name="Chiniquy J."/>
            <person name="Barry K."/>
            <person name="Brewer H.M."/>
            <person name="Purvine S.O."/>
            <person name="Wright A.T."/>
            <person name="Boxma B."/>
            <person name="Van Alen T."/>
            <person name="Hackstein J.H."/>
            <person name="Baker S.E."/>
            <person name="Grigoriev I.V."/>
            <person name="O'Malley M.A."/>
        </authorList>
    </citation>
    <scope>NUCLEOTIDE SEQUENCE [LARGE SCALE GENOMIC DNA]</scope>
    <source>
        <strain evidence="4 5">S4</strain>
    </source>
</reference>
<feature type="non-terminal residue" evidence="4">
    <location>
        <position position="102"/>
    </location>
</feature>
<proteinExistence type="predicted"/>
<evidence type="ECO:0000256" key="1">
    <source>
        <dbReference type="ARBA" id="ARBA00022450"/>
    </source>
</evidence>
<protein>
    <submittedName>
        <fullName evidence="4">AMP-dependent synthetase and ligase</fullName>
    </submittedName>
</protein>
<dbReference type="FunFam" id="2.30.38.10:FF:000001">
    <property type="entry name" value="Non-ribosomal peptide synthetase PvdI"/>
    <property type="match status" value="1"/>
</dbReference>
<dbReference type="InterPro" id="IPR042099">
    <property type="entry name" value="ANL_N_sf"/>
</dbReference>
<dbReference type="PANTHER" id="PTHR45527:SF14">
    <property type="entry name" value="PLIPASTATIN SYNTHASE SUBUNIT B"/>
    <property type="match status" value="1"/>
</dbReference>
<dbReference type="Gene3D" id="3.40.50.12780">
    <property type="entry name" value="N-terminal domain of ligase-like"/>
    <property type="match status" value="1"/>
</dbReference>
<dbReference type="OrthoDB" id="4920779at2759"/>
<dbReference type="GO" id="GO:0043041">
    <property type="term" value="P:amino acid activation for nonribosomal peptide biosynthetic process"/>
    <property type="evidence" value="ECO:0007669"/>
    <property type="project" value="TreeGrafter"/>
</dbReference>
<dbReference type="EMBL" id="MCFG01000480">
    <property type="protein sequence ID" value="ORX65068.1"/>
    <property type="molecule type" value="Genomic_DNA"/>
</dbReference>
<comment type="caution">
    <text evidence="4">The sequence shown here is derived from an EMBL/GenBank/DDBJ whole genome shotgun (WGS) entry which is preliminary data.</text>
</comment>
<keyword evidence="5" id="KW-1185">Reference proteome</keyword>
<dbReference type="Pfam" id="PF00501">
    <property type="entry name" value="AMP-binding"/>
    <property type="match status" value="1"/>
</dbReference>
<dbReference type="PANTHER" id="PTHR45527">
    <property type="entry name" value="NONRIBOSOMAL PEPTIDE SYNTHETASE"/>
    <property type="match status" value="1"/>
</dbReference>
<keyword evidence="4" id="KW-0436">Ligase</keyword>
<evidence type="ECO:0000256" key="2">
    <source>
        <dbReference type="ARBA" id="ARBA00022553"/>
    </source>
</evidence>
<feature type="domain" description="AMP-dependent synthetase/ligase" evidence="3">
    <location>
        <begin position="2"/>
        <end position="42"/>
    </location>
</feature>
<reference evidence="4 5" key="2">
    <citation type="submission" date="2016-08" db="EMBL/GenBank/DDBJ databases">
        <title>Pervasive Adenine N6-methylation of Active Genes in Fungi.</title>
        <authorList>
            <consortium name="DOE Joint Genome Institute"/>
            <person name="Mondo S.J."/>
            <person name="Dannebaum R.O."/>
            <person name="Kuo R.C."/>
            <person name="Labutti K."/>
            <person name="Haridas S."/>
            <person name="Kuo A."/>
            <person name="Salamov A."/>
            <person name="Ahrendt S.R."/>
            <person name="Lipzen A."/>
            <person name="Sullivan W."/>
            <person name="Andreopoulos W.B."/>
            <person name="Clum A."/>
            <person name="Lindquist E."/>
            <person name="Daum C."/>
            <person name="Ramamoorthy G.K."/>
            <person name="Gryganskyi A."/>
            <person name="Culley D."/>
            <person name="Magnuson J.K."/>
            <person name="James T.Y."/>
            <person name="O'Malley M.A."/>
            <person name="Stajich J.E."/>
            <person name="Spatafora J.W."/>
            <person name="Visel A."/>
            <person name="Grigoriev I.V."/>
        </authorList>
    </citation>
    <scope>NUCLEOTIDE SEQUENCE [LARGE SCALE GENOMIC DNA]</scope>
    <source>
        <strain evidence="4 5">S4</strain>
    </source>
</reference>
<name>A0A1Y1VUU7_9FUNG</name>
<keyword evidence="1" id="KW-0596">Phosphopantetheine</keyword>
<evidence type="ECO:0000259" key="3">
    <source>
        <dbReference type="Pfam" id="PF00501"/>
    </source>
</evidence>
<evidence type="ECO:0000313" key="4">
    <source>
        <dbReference type="EMBL" id="ORX65068.1"/>
    </source>
</evidence>
<keyword evidence="2" id="KW-0597">Phosphoprotein</keyword>
<accession>A0A1Y1VUU7</accession>
<dbReference type="InterPro" id="IPR000873">
    <property type="entry name" value="AMP-dep_synth/lig_dom"/>
</dbReference>
<dbReference type="AlphaFoldDB" id="A0A1Y1VUU7"/>
<feature type="non-terminal residue" evidence="4">
    <location>
        <position position="1"/>
    </location>
</feature>